<dbReference type="InterPro" id="IPR007569">
    <property type="entry name" value="DUF559"/>
</dbReference>
<reference evidence="2 3" key="1">
    <citation type="journal article" date="2015" name="Nature">
        <title>rRNA introns, odd ribosomes, and small enigmatic genomes across a large radiation of phyla.</title>
        <authorList>
            <person name="Brown C.T."/>
            <person name="Hug L.A."/>
            <person name="Thomas B.C."/>
            <person name="Sharon I."/>
            <person name="Castelle C.J."/>
            <person name="Singh A."/>
            <person name="Wilkins M.J."/>
            <person name="Williams K.H."/>
            <person name="Banfield J.F."/>
        </authorList>
    </citation>
    <scope>NUCLEOTIDE SEQUENCE [LARGE SCALE GENOMIC DNA]</scope>
</reference>
<dbReference type="SUPFAM" id="SSF52980">
    <property type="entry name" value="Restriction endonuclease-like"/>
    <property type="match status" value="1"/>
</dbReference>
<feature type="domain" description="DUF559" evidence="1">
    <location>
        <begin position="10"/>
        <end position="116"/>
    </location>
</feature>
<evidence type="ECO:0000259" key="1">
    <source>
        <dbReference type="Pfam" id="PF04480"/>
    </source>
</evidence>
<protein>
    <recommendedName>
        <fullName evidence="1">DUF559 domain-containing protein</fullName>
    </recommendedName>
</protein>
<sequence length="119" mass="14207">MKIVHNITKLLERRRELRNKSTPEEILLWMQLKDSKVGFKWRRQHSIGGYIVDFYCPSKKLVIEIDGPQHFKKENKEYDKVRTEFFEGLNIKVLRFTNNEVGTETKRVVDKIKSKLTTP</sequence>
<dbReference type="Gene3D" id="3.40.960.10">
    <property type="entry name" value="VSR Endonuclease"/>
    <property type="match status" value="1"/>
</dbReference>
<gene>
    <name evidence="2" type="ORF">UV76_C0001G0039</name>
</gene>
<comment type="caution">
    <text evidence="2">The sequence shown here is derived from an EMBL/GenBank/DDBJ whole genome shotgun (WGS) entry which is preliminary data.</text>
</comment>
<dbReference type="CDD" id="cd01038">
    <property type="entry name" value="Endonuclease_DUF559"/>
    <property type="match status" value="1"/>
</dbReference>
<evidence type="ECO:0000313" key="2">
    <source>
        <dbReference type="EMBL" id="KKT01281.1"/>
    </source>
</evidence>
<dbReference type="Pfam" id="PF04480">
    <property type="entry name" value="DUF559"/>
    <property type="match status" value="1"/>
</dbReference>
<dbReference type="AlphaFoldDB" id="A0A0G1DTR5"/>
<dbReference type="InterPro" id="IPR047216">
    <property type="entry name" value="Endonuclease_DUF559_bact"/>
</dbReference>
<dbReference type="STRING" id="1618738.UV76_C0001G0039"/>
<organism evidence="2 3">
    <name type="scientific">Candidatus Nomurabacteria bacterium GW2011_GWA2_43_15</name>
    <dbReference type="NCBI Taxonomy" id="1618738"/>
    <lineage>
        <taxon>Bacteria</taxon>
        <taxon>Candidatus Nomuraibacteriota</taxon>
    </lineage>
</organism>
<dbReference type="EMBL" id="LCFS01000001">
    <property type="protein sequence ID" value="KKT01281.1"/>
    <property type="molecule type" value="Genomic_DNA"/>
</dbReference>
<evidence type="ECO:0000313" key="3">
    <source>
        <dbReference type="Proteomes" id="UP000034646"/>
    </source>
</evidence>
<accession>A0A0G1DTR5</accession>
<name>A0A0G1DTR5_9BACT</name>
<dbReference type="InterPro" id="IPR011335">
    <property type="entry name" value="Restrct_endonuc-II-like"/>
</dbReference>
<dbReference type="PANTHER" id="PTHR38590:SF1">
    <property type="entry name" value="BLL0828 PROTEIN"/>
    <property type="match status" value="1"/>
</dbReference>
<proteinExistence type="predicted"/>
<dbReference type="PANTHER" id="PTHR38590">
    <property type="entry name" value="BLL0828 PROTEIN"/>
    <property type="match status" value="1"/>
</dbReference>
<dbReference type="Proteomes" id="UP000034646">
    <property type="component" value="Unassembled WGS sequence"/>
</dbReference>